<gene>
    <name evidence="2" type="ORF">TIFTF001_030495</name>
</gene>
<name>A0AA88DTK0_FICCA</name>
<dbReference type="InterPro" id="IPR005162">
    <property type="entry name" value="Retrotrans_gag_dom"/>
</dbReference>
<evidence type="ECO:0000313" key="3">
    <source>
        <dbReference type="Proteomes" id="UP001187192"/>
    </source>
</evidence>
<dbReference type="AlphaFoldDB" id="A0AA88DTK0"/>
<dbReference type="Proteomes" id="UP001187192">
    <property type="component" value="Unassembled WGS sequence"/>
</dbReference>
<accession>A0AA88DTK0</accession>
<evidence type="ECO:0000259" key="1">
    <source>
        <dbReference type="Pfam" id="PF03732"/>
    </source>
</evidence>
<comment type="caution">
    <text evidence="2">The sequence shown here is derived from an EMBL/GenBank/DDBJ whole genome shotgun (WGS) entry which is preliminary data.</text>
</comment>
<evidence type="ECO:0000313" key="2">
    <source>
        <dbReference type="EMBL" id="GMN61406.1"/>
    </source>
</evidence>
<feature type="domain" description="Retrotransposon gag" evidence="1">
    <location>
        <begin position="45"/>
        <end position="83"/>
    </location>
</feature>
<reference evidence="2" key="1">
    <citation type="submission" date="2023-07" db="EMBL/GenBank/DDBJ databases">
        <title>draft genome sequence of fig (Ficus carica).</title>
        <authorList>
            <person name="Takahashi T."/>
            <person name="Nishimura K."/>
        </authorList>
    </citation>
    <scope>NUCLEOTIDE SEQUENCE</scope>
</reference>
<dbReference type="EMBL" id="BTGU01000111">
    <property type="protein sequence ID" value="GMN61406.1"/>
    <property type="molecule type" value="Genomic_DNA"/>
</dbReference>
<organism evidence="2 3">
    <name type="scientific">Ficus carica</name>
    <name type="common">Common fig</name>
    <dbReference type="NCBI Taxonomy" id="3494"/>
    <lineage>
        <taxon>Eukaryota</taxon>
        <taxon>Viridiplantae</taxon>
        <taxon>Streptophyta</taxon>
        <taxon>Embryophyta</taxon>
        <taxon>Tracheophyta</taxon>
        <taxon>Spermatophyta</taxon>
        <taxon>Magnoliopsida</taxon>
        <taxon>eudicotyledons</taxon>
        <taxon>Gunneridae</taxon>
        <taxon>Pentapetalae</taxon>
        <taxon>rosids</taxon>
        <taxon>fabids</taxon>
        <taxon>Rosales</taxon>
        <taxon>Moraceae</taxon>
        <taxon>Ficeae</taxon>
        <taxon>Ficus</taxon>
    </lineage>
</organism>
<keyword evidence="3" id="KW-1185">Reference proteome</keyword>
<dbReference type="Pfam" id="PF03732">
    <property type="entry name" value="Retrotrans_gag"/>
    <property type="match status" value="1"/>
</dbReference>
<proteinExistence type="predicted"/>
<sequence length="85" mass="10034">MSYRGTSLSTISQSMSCNGCPIMVEGSIWECVKWGQMSATFVERKDARLWWDTVQIRRDVSQMTWEDFVDEFKEKYFNTETMKAQ</sequence>
<protein>
    <recommendedName>
        <fullName evidence="1">Retrotransposon gag domain-containing protein</fullName>
    </recommendedName>
</protein>